<proteinExistence type="predicted"/>
<organism evidence="2 3">
    <name type="scientific">Prauserella cavernicola</name>
    <dbReference type="NCBI Taxonomy" id="2800127"/>
    <lineage>
        <taxon>Bacteria</taxon>
        <taxon>Bacillati</taxon>
        <taxon>Actinomycetota</taxon>
        <taxon>Actinomycetes</taxon>
        <taxon>Pseudonocardiales</taxon>
        <taxon>Pseudonocardiaceae</taxon>
        <taxon>Prauserella</taxon>
    </lineage>
</organism>
<gene>
    <name evidence="2" type="ORF">JHE00_02395</name>
</gene>
<accession>A0A934V3L4</accession>
<dbReference type="RefSeq" id="WP_200314262.1">
    <property type="nucleotide sequence ID" value="NZ_JAENJH010000001.1"/>
</dbReference>
<dbReference type="InterPro" id="IPR034660">
    <property type="entry name" value="DinB/YfiT-like"/>
</dbReference>
<dbReference type="Proteomes" id="UP000635245">
    <property type="component" value="Unassembled WGS sequence"/>
</dbReference>
<feature type="domain" description="Mycothiol-dependent maleylpyruvate isomerase metal-binding" evidence="1">
    <location>
        <begin position="8"/>
        <end position="91"/>
    </location>
</feature>
<dbReference type="EMBL" id="JAENJH010000001">
    <property type="protein sequence ID" value="MBK1783160.1"/>
    <property type="molecule type" value="Genomic_DNA"/>
</dbReference>
<dbReference type="GO" id="GO:0016853">
    <property type="term" value="F:isomerase activity"/>
    <property type="evidence" value="ECO:0007669"/>
    <property type="project" value="UniProtKB-KW"/>
</dbReference>
<sequence length="208" mass="22707">MNLISLAAAERAELADLLAALTPQQWDTPSLCEGWTVRDVVAHMLSYDELDGRELLRRAARGRFTPGRINAVGLEDYGSYEPADLLALLARNPSPRGLTAVGGGFIGLTDALIHHQDIRRPLGLPREIPAERLRPAFTVALYAPVIRGVLRVRGLRLVATDLDWTWGRGEVVRGKAEALLLAIAGRAAVVPELSGPGQATLVRRSRRW</sequence>
<dbReference type="InterPro" id="IPR017517">
    <property type="entry name" value="Maleyloyr_isom"/>
</dbReference>
<dbReference type="Gene3D" id="1.20.120.450">
    <property type="entry name" value="dinb family like domain"/>
    <property type="match status" value="1"/>
</dbReference>
<dbReference type="AlphaFoldDB" id="A0A934V3L4"/>
<evidence type="ECO:0000313" key="2">
    <source>
        <dbReference type="EMBL" id="MBK1783160.1"/>
    </source>
</evidence>
<dbReference type="Pfam" id="PF11716">
    <property type="entry name" value="MDMPI_N"/>
    <property type="match status" value="1"/>
</dbReference>
<name>A0A934V3L4_9PSEU</name>
<keyword evidence="2" id="KW-0413">Isomerase</keyword>
<dbReference type="InterPro" id="IPR024344">
    <property type="entry name" value="MDMPI_metal-binding"/>
</dbReference>
<evidence type="ECO:0000259" key="1">
    <source>
        <dbReference type="Pfam" id="PF11716"/>
    </source>
</evidence>
<comment type="caution">
    <text evidence="2">The sequence shown here is derived from an EMBL/GenBank/DDBJ whole genome shotgun (WGS) entry which is preliminary data.</text>
</comment>
<evidence type="ECO:0000313" key="3">
    <source>
        <dbReference type="Proteomes" id="UP000635245"/>
    </source>
</evidence>
<keyword evidence="3" id="KW-1185">Reference proteome</keyword>
<reference evidence="2" key="1">
    <citation type="submission" date="2020-12" db="EMBL/GenBank/DDBJ databases">
        <title>Prauserella sp. ASG 168, a novel actinomycete isolated from cave rock.</title>
        <authorList>
            <person name="Suriyachadkun C."/>
        </authorList>
    </citation>
    <scope>NUCLEOTIDE SEQUENCE</scope>
    <source>
        <strain evidence="2">ASG 168</strain>
    </source>
</reference>
<dbReference type="NCBIfam" id="TIGR03083">
    <property type="entry name" value="maleylpyruvate isomerase family mycothiol-dependent enzyme"/>
    <property type="match status" value="1"/>
</dbReference>
<dbReference type="SUPFAM" id="SSF109854">
    <property type="entry name" value="DinB/YfiT-like putative metalloenzymes"/>
    <property type="match status" value="1"/>
</dbReference>
<dbReference type="GO" id="GO:0046872">
    <property type="term" value="F:metal ion binding"/>
    <property type="evidence" value="ECO:0007669"/>
    <property type="project" value="InterPro"/>
</dbReference>
<protein>
    <submittedName>
        <fullName evidence="2">Maleylpyruvate isomerase family mycothiol-dependent enzyme</fullName>
    </submittedName>
</protein>